<sequence>MLLKYLSVLFRTVAELLQTHMFSVDARAVLQLAVYVTSCATMSVIVSCVEQQFVLAWHGDCGEARRETLGVPRLLADSATLFAKAVQKGIERLLAAFVAETEDRLQPVAEIDYWKRLVEIRRGTAAPTTTRADNSAGTGKGLVEAMEYIIAMIPKLTAVLQVSVVRSVLGSVVAHAAITTQSNLERAIYSGCRDGTASDFTTLRECVREFELLCAIQIPLWQRRIEGAISGLSVAQRFPLQPKQIADELILWIRRKEAEVAAEQASTNQVFAGIEGAGKLVAKGVERGIQVVGQTVKGGANAITGAASAIKGKRET</sequence>
<proteinExistence type="predicted"/>
<dbReference type="VEuPathDB" id="TriTrypDB:ECC02_002865"/>
<dbReference type="Proteomes" id="UP000246121">
    <property type="component" value="Unassembled WGS sequence"/>
</dbReference>
<dbReference type="EMBL" id="PRFA01000070">
    <property type="protein sequence ID" value="PWU88636.1"/>
    <property type="molecule type" value="Genomic_DNA"/>
</dbReference>
<protein>
    <submittedName>
        <fullName evidence="1">Uncharacterized protein</fullName>
    </submittedName>
</protein>
<organism evidence="1 2">
    <name type="scientific">Trypanosoma cruzi</name>
    <dbReference type="NCBI Taxonomy" id="5693"/>
    <lineage>
        <taxon>Eukaryota</taxon>
        <taxon>Discoba</taxon>
        <taxon>Euglenozoa</taxon>
        <taxon>Kinetoplastea</taxon>
        <taxon>Metakinetoplastina</taxon>
        <taxon>Trypanosomatida</taxon>
        <taxon>Trypanosomatidae</taxon>
        <taxon>Trypanosoma</taxon>
        <taxon>Schizotrypanum</taxon>
    </lineage>
</organism>
<dbReference type="VEuPathDB" id="TriTrypDB:TCDM_00593"/>
<accession>A0A2V2UZE2</accession>
<dbReference type="VEuPathDB" id="TriTrypDB:TcYC6_0044320"/>
<dbReference type="VEuPathDB" id="TriTrypDB:C4B63_70g71"/>
<dbReference type="VEuPathDB" id="TriTrypDB:BCY84_12940"/>
<dbReference type="VEuPathDB" id="TriTrypDB:Tc_MARK_558"/>
<dbReference type="VEuPathDB" id="TriTrypDB:TcG_03405"/>
<reference evidence="1 2" key="1">
    <citation type="journal article" date="2018" name="Microb. Genom.">
        <title>Expanding an expanded genome: long-read sequencing of Trypanosoma cruzi.</title>
        <authorList>
            <person name="Berna L."/>
            <person name="Rodriguez M."/>
            <person name="Chiribao M.L."/>
            <person name="Parodi-Talice A."/>
            <person name="Pita S."/>
            <person name="Rijo G."/>
            <person name="Alvarez-Valin F."/>
            <person name="Robello C."/>
        </authorList>
    </citation>
    <scope>NUCLEOTIDE SEQUENCE [LARGE SCALE GENOMIC DNA]</scope>
    <source>
        <strain evidence="1 2">Dm28c</strain>
    </source>
</reference>
<dbReference type="AlphaFoldDB" id="A0A2V2UZE2"/>
<gene>
    <name evidence="1" type="ORF">C4B63_70g71</name>
</gene>
<dbReference type="VEuPathDB" id="TriTrypDB:TcCLB.506777.30"/>
<dbReference type="VEuPathDB" id="TriTrypDB:TcBrA4_0089440"/>
<dbReference type="VEuPathDB" id="TriTrypDB:TcCL_ESM01270"/>
<name>A0A2V2UZE2_TRYCR</name>
<dbReference type="VEuPathDB" id="TriTrypDB:C3747_43g53"/>
<evidence type="ECO:0000313" key="2">
    <source>
        <dbReference type="Proteomes" id="UP000246121"/>
    </source>
</evidence>
<evidence type="ECO:0000313" key="1">
    <source>
        <dbReference type="EMBL" id="PWU88636.1"/>
    </source>
</evidence>
<dbReference type="VEuPathDB" id="TriTrypDB:TCSYLVIO_001712"/>
<comment type="caution">
    <text evidence="1">The sequence shown here is derived from an EMBL/GenBank/DDBJ whole genome shotgun (WGS) entry which is preliminary data.</text>
</comment>